<comment type="caution">
    <text evidence="11">The sequence shown here is derived from an EMBL/GenBank/DDBJ whole genome shotgun (WGS) entry which is preliminary data.</text>
</comment>
<comment type="catalytic activity">
    <reaction evidence="8 9">
        <text>a long-chain fatty aldehyde + FMNH2 + O2 = a long-chain fatty acid + hnu + FMN + H2O + 2 H(+)</text>
        <dbReference type="Rhea" id="RHEA:17181"/>
        <dbReference type="ChEBI" id="CHEBI:15377"/>
        <dbReference type="ChEBI" id="CHEBI:15378"/>
        <dbReference type="ChEBI" id="CHEBI:15379"/>
        <dbReference type="ChEBI" id="CHEBI:17176"/>
        <dbReference type="ChEBI" id="CHEBI:30212"/>
        <dbReference type="ChEBI" id="CHEBI:57560"/>
        <dbReference type="ChEBI" id="CHEBI:57618"/>
        <dbReference type="ChEBI" id="CHEBI:58210"/>
        <dbReference type="EC" id="1.14.14.3"/>
    </reaction>
</comment>
<dbReference type="CDD" id="cd01096">
    <property type="entry name" value="Alkanal_monooxygenase"/>
    <property type="match status" value="1"/>
</dbReference>
<dbReference type="RefSeq" id="WP_060981784.1">
    <property type="nucleotide sequence ID" value="NZ_MCSH01000155.1"/>
</dbReference>
<reference evidence="12" key="1">
    <citation type="submission" date="2016-07" db="EMBL/GenBank/DDBJ databases">
        <title>Nontailed viruses are major unrecognized killers of bacteria in the ocean.</title>
        <authorList>
            <person name="Kauffman K."/>
            <person name="Hussain F."/>
            <person name="Yang J."/>
            <person name="Arevalo P."/>
            <person name="Brown J."/>
            <person name="Cutler M."/>
            <person name="Kelly L."/>
            <person name="Polz M.F."/>
        </authorList>
    </citation>
    <scope>NUCLEOTIDE SEQUENCE [LARGE SCALE GENOMIC DNA]</scope>
    <source>
        <strain evidence="12">10N.286.55.C1</strain>
    </source>
</reference>
<dbReference type="EMBL" id="MCSI01000197">
    <property type="protein sequence ID" value="PME55300.1"/>
    <property type="molecule type" value="Genomic_DNA"/>
</dbReference>
<dbReference type="PRINTS" id="PR00089">
    <property type="entry name" value="LUCIFERASE"/>
</dbReference>
<comment type="similarity">
    <text evidence="1 9">Belongs to the bacterial luciferase oxidoreductase family.</text>
</comment>
<evidence type="ECO:0000313" key="11">
    <source>
        <dbReference type="EMBL" id="PME55300.1"/>
    </source>
</evidence>
<dbReference type="PANTHER" id="PTHR30137:SF8">
    <property type="entry name" value="BLR5498 PROTEIN"/>
    <property type="match status" value="1"/>
</dbReference>
<sequence length="324" mass="36394">MKFGLFFLNFLNSKQSSDQVIEEMLDTAHYADQLSFDTVAVYENHFSNQGTVGAPLTVAGFLLGMTQNLKVASLNHVITTHHPVRVAEEACLLDQMSEGRFVFGFSDCEKSTDMRFFNRPTNAQFQVFDACYEIINDAFSTGYCHPDNDFFSFPKISVNPHAYTEGGPAQFVNATSKEVVEWAAKRALALVFKWDDSNAQRQEYAMLYNDVANEHGVDIAKVRHKLTLLVNQNLDGDQARAETHEYLAEYVRESYPNSDFSTKMSELLSENAIGTYEESTQAARIAIECCGASDVLMSFESIADKAQQRAVIDIVNVNIMKYHS</sequence>
<keyword evidence="4 9" id="KW-0560">Oxidoreductase</keyword>
<keyword evidence="5 9" id="KW-0503">Monooxygenase</keyword>
<dbReference type="EC" id="1.14.14.3" evidence="9"/>
<dbReference type="PANTHER" id="PTHR30137">
    <property type="entry name" value="LUCIFERASE-LIKE MONOOXYGENASE"/>
    <property type="match status" value="1"/>
</dbReference>
<dbReference type="SUPFAM" id="SSF51679">
    <property type="entry name" value="Bacterial luciferase-like"/>
    <property type="match status" value="1"/>
</dbReference>
<evidence type="ECO:0000256" key="1">
    <source>
        <dbReference type="ARBA" id="ARBA00010426"/>
    </source>
</evidence>
<dbReference type="InterPro" id="IPR011251">
    <property type="entry name" value="Luciferase-like_dom"/>
</dbReference>
<dbReference type="InterPro" id="IPR002103">
    <property type="entry name" value="Luciferase_bac/NFP"/>
</dbReference>
<keyword evidence="3 9" id="KW-0285">Flavoprotein</keyword>
<protein>
    <recommendedName>
        <fullName evidence="9">Alkanal monooxygenase</fullName>
        <ecNumber evidence="9">1.14.14.3</ecNumber>
    </recommendedName>
    <alternativeName>
        <fullName evidence="9">Bacterial luciferase</fullName>
    </alternativeName>
</protein>
<dbReference type="InterPro" id="IPR033924">
    <property type="entry name" value="Alkanal_monooxygenase"/>
</dbReference>
<dbReference type="InterPro" id="IPR036661">
    <property type="entry name" value="Luciferase-like_sf"/>
</dbReference>
<dbReference type="GO" id="GO:0005829">
    <property type="term" value="C:cytosol"/>
    <property type="evidence" value="ECO:0007669"/>
    <property type="project" value="TreeGrafter"/>
</dbReference>
<evidence type="ECO:0000256" key="4">
    <source>
        <dbReference type="ARBA" id="ARBA00023002"/>
    </source>
</evidence>
<accession>A0A2N7BHS4</accession>
<dbReference type="Proteomes" id="UP000235778">
    <property type="component" value="Unassembled WGS sequence"/>
</dbReference>
<dbReference type="Pfam" id="PF00296">
    <property type="entry name" value="Bac_luciferase"/>
    <property type="match status" value="1"/>
</dbReference>
<organism evidence="11 12">
    <name type="scientific">Vibrio lentus</name>
    <dbReference type="NCBI Taxonomy" id="136468"/>
    <lineage>
        <taxon>Bacteria</taxon>
        <taxon>Pseudomonadati</taxon>
        <taxon>Pseudomonadota</taxon>
        <taxon>Gammaproteobacteria</taxon>
        <taxon>Vibrionales</taxon>
        <taxon>Vibrionaceae</taxon>
        <taxon>Vibrio</taxon>
    </lineage>
</organism>
<name>A0A2N7BHS4_9VIBR</name>
<evidence type="ECO:0000256" key="8">
    <source>
        <dbReference type="ARBA" id="ARBA00048737"/>
    </source>
</evidence>
<evidence type="ECO:0000259" key="10">
    <source>
        <dbReference type="Pfam" id="PF00296"/>
    </source>
</evidence>
<comment type="subunit">
    <text evidence="2 9">Heterodimer of an alpha and a beta chain.</text>
</comment>
<evidence type="ECO:0000256" key="7">
    <source>
        <dbReference type="ARBA" id="ARBA00023262"/>
    </source>
</evidence>
<evidence type="ECO:0000313" key="12">
    <source>
        <dbReference type="Proteomes" id="UP000235778"/>
    </source>
</evidence>
<evidence type="ECO:0000256" key="5">
    <source>
        <dbReference type="ARBA" id="ARBA00023033"/>
    </source>
</evidence>
<gene>
    <name evidence="11" type="ORF">BCV30_20690</name>
</gene>
<evidence type="ECO:0000256" key="9">
    <source>
        <dbReference type="RuleBase" id="RU367112"/>
    </source>
</evidence>
<comment type="function">
    <text evidence="9">Light-emitting reaction in luminous bacteria.</text>
</comment>
<dbReference type="InterPro" id="IPR050766">
    <property type="entry name" value="Bact_Lucif_Oxidored"/>
</dbReference>
<evidence type="ECO:0000256" key="3">
    <source>
        <dbReference type="ARBA" id="ARBA00022630"/>
    </source>
</evidence>
<dbReference type="GO" id="GO:0008218">
    <property type="term" value="P:bioluminescence"/>
    <property type="evidence" value="ECO:0007669"/>
    <property type="project" value="UniProtKB-UniRule"/>
</dbReference>
<keyword evidence="6 9" id="KW-0455">Luminescence</keyword>
<proteinExistence type="inferred from homology"/>
<dbReference type="AlphaFoldDB" id="A0A2N7BHS4"/>
<dbReference type="GO" id="GO:0047646">
    <property type="term" value="F:alkanal monooxygenase (FMN-linked) activity"/>
    <property type="evidence" value="ECO:0007669"/>
    <property type="project" value="UniProtKB-UniRule"/>
</dbReference>
<keyword evidence="7 9" id="KW-0599">Photoprotein</keyword>
<evidence type="ECO:0000256" key="6">
    <source>
        <dbReference type="ARBA" id="ARBA00023223"/>
    </source>
</evidence>
<keyword evidence="9" id="KW-0288">FMN</keyword>
<feature type="domain" description="Luciferase-like" evidence="10">
    <location>
        <begin position="1"/>
        <end position="256"/>
    </location>
</feature>
<evidence type="ECO:0000256" key="2">
    <source>
        <dbReference type="ARBA" id="ARBA00011870"/>
    </source>
</evidence>
<dbReference type="Gene3D" id="3.20.20.30">
    <property type="entry name" value="Luciferase-like domain"/>
    <property type="match status" value="2"/>
</dbReference>